<name>B3RZY4_TRIAD</name>
<sequence length="361" mass="42529">SLIRSAIGKELWRVTMPIHFNEPLSLMQRICEDLEYAYLLNQAAECKDSMRRLALVTAFAVSPFSTTIGRYSKPFNPLLGETFELIDDNLDYCCFCEQVSHHPPVLAMYCEGRTWKLWQEYKFDSKFRGQFLRLSPTGDVHVKFKDNQHHYSWNRPDTIVHNLLIGSMWVDQDGIAKITNYQTQEISLMVYDSWNKAGRSYKNVKCKVRDAKDKIKFELNGAWDSYLDCTSVSGIYSHMKTERLWTIGERPAASTRMYGFTRFAMKLNQLQEGVCPTDSRCRPDQRLMEEGKILEASKEKHRLEEKQRAVRRYRANEKIEYKPRWFVMKKDPDTNEYYHMYAGGYWKARLDGNFIDIPEIF</sequence>
<dbReference type="InterPro" id="IPR000648">
    <property type="entry name" value="Oxysterol-bd"/>
</dbReference>
<dbReference type="Pfam" id="PF01237">
    <property type="entry name" value="Oxysterol_BP"/>
    <property type="match status" value="1"/>
</dbReference>
<reference evidence="1 2" key="1">
    <citation type="journal article" date="2008" name="Nature">
        <title>The Trichoplax genome and the nature of placozoans.</title>
        <authorList>
            <person name="Srivastava M."/>
            <person name="Begovic E."/>
            <person name="Chapman J."/>
            <person name="Putnam N.H."/>
            <person name="Hellsten U."/>
            <person name="Kawashima T."/>
            <person name="Kuo A."/>
            <person name="Mitros T."/>
            <person name="Salamov A."/>
            <person name="Carpenter M.L."/>
            <person name="Signorovitch A.Y."/>
            <person name="Moreno M.A."/>
            <person name="Kamm K."/>
            <person name="Grimwood J."/>
            <person name="Schmutz J."/>
            <person name="Shapiro H."/>
            <person name="Grigoriev I.V."/>
            <person name="Buss L.W."/>
            <person name="Schierwater B."/>
            <person name="Dellaporta S.L."/>
            <person name="Rokhsar D.S."/>
        </authorList>
    </citation>
    <scope>NUCLEOTIDE SEQUENCE [LARGE SCALE GENOMIC DNA]</scope>
    <source>
        <strain evidence="1 2">Grell-BS-1999</strain>
    </source>
</reference>
<keyword evidence="2" id="KW-1185">Reference proteome</keyword>
<dbReference type="EMBL" id="DS985246">
    <property type="protein sequence ID" value="EDV23913.1"/>
    <property type="molecule type" value="Genomic_DNA"/>
</dbReference>
<dbReference type="GO" id="GO:0032934">
    <property type="term" value="F:sterol binding"/>
    <property type="evidence" value="ECO:0000318"/>
    <property type="project" value="GO_Central"/>
</dbReference>
<dbReference type="PANTHER" id="PTHR10972">
    <property type="entry name" value="OXYSTEROL-BINDING PROTEIN-RELATED"/>
    <property type="match status" value="1"/>
</dbReference>
<dbReference type="OMA" id="WEESMHY"/>
<gene>
    <name evidence="1" type="ORF">TRIADDRAFT_26288</name>
</gene>
<dbReference type="eggNOG" id="KOG1737">
    <property type="taxonomic scope" value="Eukaryota"/>
</dbReference>
<dbReference type="GO" id="GO:0005829">
    <property type="term" value="C:cytosol"/>
    <property type="evidence" value="ECO:0000318"/>
    <property type="project" value="GO_Central"/>
</dbReference>
<dbReference type="GO" id="GO:0097038">
    <property type="term" value="C:perinuclear endoplasmic reticulum"/>
    <property type="evidence" value="ECO:0000318"/>
    <property type="project" value="GO_Central"/>
</dbReference>
<feature type="non-terminal residue" evidence="1">
    <location>
        <position position="1"/>
    </location>
</feature>
<protein>
    <recommendedName>
        <fullName evidence="3">Oxysterol-binding protein</fullName>
    </recommendedName>
</protein>
<organism evidence="1 2">
    <name type="scientific">Trichoplax adhaerens</name>
    <name type="common">Trichoplax reptans</name>
    <dbReference type="NCBI Taxonomy" id="10228"/>
    <lineage>
        <taxon>Eukaryota</taxon>
        <taxon>Metazoa</taxon>
        <taxon>Placozoa</taxon>
        <taxon>Uniplacotomia</taxon>
        <taxon>Trichoplacea</taxon>
        <taxon>Trichoplacidae</taxon>
        <taxon>Trichoplax</taxon>
    </lineage>
</organism>
<dbReference type="InterPro" id="IPR037239">
    <property type="entry name" value="OSBP_sf"/>
</dbReference>
<dbReference type="KEGG" id="tad:TRIADDRAFT_26288"/>
<dbReference type="InParanoid" id="B3RZY4"/>
<proteinExistence type="predicted"/>
<dbReference type="FunFam" id="2.40.160.120:FF:000031">
    <property type="entry name" value="Oxysterol-binding protein 2"/>
    <property type="match status" value="1"/>
</dbReference>
<dbReference type="FunFam" id="3.30.70.3490:FF:000015">
    <property type="entry name" value="Oxysterol-binding protein"/>
    <property type="match status" value="1"/>
</dbReference>
<dbReference type="SUPFAM" id="SSF144000">
    <property type="entry name" value="Oxysterol-binding protein-like"/>
    <property type="match status" value="1"/>
</dbReference>
<dbReference type="Gene3D" id="2.40.160.120">
    <property type="match status" value="1"/>
</dbReference>
<dbReference type="HOGENOM" id="CLU_007105_6_2_1"/>
<dbReference type="GO" id="GO:0005886">
    <property type="term" value="C:plasma membrane"/>
    <property type="evidence" value="ECO:0000318"/>
    <property type="project" value="GO_Central"/>
</dbReference>
<dbReference type="CTD" id="6754651"/>
<accession>B3RZY4</accession>
<evidence type="ECO:0008006" key="3">
    <source>
        <dbReference type="Google" id="ProtNLM"/>
    </source>
</evidence>
<dbReference type="GeneID" id="6754651"/>
<dbReference type="Proteomes" id="UP000009022">
    <property type="component" value="Unassembled WGS sequence"/>
</dbReference>
<dbReference type="PANTHER" id="PTHR10972:SF214">
    <property type="entry name" value="OXYSTEROL-BINDING PROTEIN"/>
    <property type="match status" value="1"/>
</dbReference>
<dbReference type="RefSeq" id="XP_002113439.1">
    <property type="nucleotide sequence ID" value="XM_002113403.1"/>
</dbReference>
<evidence type="ECO:0000313" key="2">
    <source>
        <dbReference type="Proteomes" id="UP000009022"/>
    </source>
</evidence>
<dbReference type="AlphaFoldDB" id="B3RZY4"/>
<dbReference type="PhylomeDB" id="B3RZY4"/>
<dbReference type="Gene3D" id="3.30.70.3490">
    <property type="match status" value="1"/>
</dbReference>
<evidence type="ECO:0000313" key="1">
    <source>
        <dbReference type="EMBL" id="EDV23913.1"/>
    </source>
</evidence>
<dbReference type="OrthoDB" id="1854502at2759"/>
<dbReference type="STRING" id="10228.B3RZY4"/>